<dbReference type="EMBL" id="MPTC01000020">
    <property type="protein sequence ID" value="OMD37992.1"/>
    <property type="molecule type" value="Genomic_DNA"/>
</dbReference>
<evidence type="ECO:0008006" key="4">
    <source>
        <dbReference type="Google" id="ProtNLM"/>
    </source>
</evidence>
<dbReference type="Proteomes" id="UP000187439">
    <property type="component" value="Unassembled WGS sequence"/>
</dbReference>
<evidence type="ECO:0000313" key="2">
    <source>
        <dbReference type="EMBL" id="OMD37992.1"/>
    </source>
</evidence>
<protein>
    <recommendedName>
        <fullName evidence="4">ABC transporter permease</fullName>
    </recommendedName>
</protein>
<name>A0A1R0XSV7_9BACL</name>
<proteinExistence type="predicted"/>
<gene>
    <name evidence="2" type="ORF">BSK52_20560</name>
</gene>
<keyword evidence="1" id="KW-0812">Transmembrane</keyword>
<dbReference type="AlphaFoldDB" id="A0A1R0XSV7"/>
<feature type="transmembrane region" description="Helical" evidence="1">
    <location>
        <begin position="391"/>
        <end position="413"/>
    </location>
</feature>
<feature type="transmembrane region" description="Helical" evidence="1">
    <location>
        <begin position="313"/>
        <end position="336"/>
    </location>
</feature>
<reference evidence="2 3" key="1">
    <citation type="submission" date="2016-10" db="EMBL/GenBank/DDBJ databases">
        <title>Paenibacillus species isolates.</title>
        <authorList>
            <person name="Beno S.M."/>
        </authorList>
    </citation>
    <scope>NUCLEOTIDE SEQUENCE [LARGE SCALE GENOMIC DNA]</scope>
    <source>
        <strain evidence="2 3">FSL H7-0710</strain>
    </source>
</reference>
<evidence type="ECO:0000313" key="3">
    <source>
        <dbReference type="Proteomes" id="UP000187439"/>
    </source>
</evidence>
<keyword evidence="1" id="KW-1133">Transmembrane helix</keyword>
<feature type="transmembrane region" description="Helical" evidence="1">
    <location>
        <begin position="366"/>
        <end position="385"/>
    </location>
</feature>
<keyword evidence="1" id="KW-0472">Membrane</keyword>
<accession>A0A1R0XSV7</accession>
<sequence>MILNELKFYFRKYKFITAMLYFQVSLFLIISGTFVAFVNELGYESKSLQQVYEGKAIYQLLDGYYDGDKYKDFVSKPDYLSKLKKYYNQLNEAKDFQYLAMFNHHILLKDERISGEFIEGYEQGNSKPQVEVNNNFFTPIKSFQMNKQVIDFFNLSVSEGSLWNEKAAEDIDGTMPVILGSSYKKLYKIGDVTSINYYNKPFNVKVIGFMKENSKVYFNNNTEFYLDKYFILPYQDLGNPVLENDELFQQISYFAMINGYVVTDNDPKKIQTAMQRIEAIAQKSGMDNYSFIGLNPHFQKYRGLMTVLQEDKLLVESIFIITTSLNLLVFVIIMILQQKRRNSYLWVHYINGATKKNLVKSQWMEISSIMLSAYLTAFLILSQILKIGDPITYVILLLLSFTISIIVCAFPGYQILSNSFLDRIDNENEGDK</sequence>
<comment type="caution">
    <text evidence="2">The sequence shown here is derived from an EMBL/GenBank/DDBJ whole genome shotgun (WGS) entry which is preliminary data.</text>
</comment>
<evidence type="ECO:0000256" key="1">
    <source>
        <dbReference type="SAM" id="Phobius"/>
    </source>
</evidence>
<dbReference type="RefSeq" id="WP_076120473.1">
    <property type="nucleotide sequence ID" value="NZ_MPTC01000020.1"/>
</dbReference>
<organism evidence="2 3">
    <name type="scientific">Paenibacillus odorifer</name>
    <dbReference type="NCBI Taxonomy" id="189426"/>
    <lineage>
        <taxon>Bacteria</taxon>
        <taxon>Bacillati</taxon>
        <taxon>Bacillota</taxon>
        <taxon>Bacilli</taxon>
        <taxon>Bacillales</taxon>
        <taxon>Paenibacillaceae</taxon>
        <taxon>Paenibacillus</taxon>
    </lineage>
</organism>
<feature type="transmembrane region" description="Helical" evidence="1">
    <location>
        <begin position="20"/>
        <end position="38"/>
    </location>
</feature>